<evidence type="ECO:0000313" key="2">
    <source>
        <dbReference type="EMBL" id="SMQ13552.1"/>
    </source>
</evidence>
<feature type="transmembrane region" description="Helical" evidence="1">
    <location>
        <begin position="6"/>
        <end position="25"/>
    </location>
</feature>
<keyword evidence="1" id="KW-0472">Membrane</keyword>
<accession>A0A238HJF1</accession>
<organism evidence="2">
    <name type="scientific">Kingella negevensis</name>
    <dbReference type="NCBI Taxonomy" id="1522312"/>
    <lineage>
        <taxon>Bacteria</taxon>
        <taxon>Pseudomonadati</taxon>
        <taxon>Pseudomonadota</taxon>
        <taxon>Betaproteobacteria</taxon>
        <taxon>Neisseriales</taxon>
        <taxon>Neisseriaceae</taxon>
        <taxon>Kingella</taxon>
    </lineage>
</organism>
<evidence type="ECO:0000313" key="3">
    <source>
        <dbReference type="EMBL" id="SNB84048.1"/>
    </source>
</evidence>
<evidence type="ECO:0000313" key="4">
    <source>
        <dbReference type="Proteomes" id="UP000215450"/>
    </source>
</evidence>
<protein>
    <submittedName>
        <fullName evidence="2">Uncharacterized protein</fullName>
    </submittedName>
</protein>
<gene>
    <name evidence="2" type="ORF">KEBURONENSIS_02089</name>
    <name evidence="3" type="ORF">KEBURONENSIS_02103</name>
</gene>
<reference evidence="3 4" key="2">
    <citation type="submission" date="2017-06" db="EMBL/GenBank/DDBJ databases">
        <authorList>
            <person name="Kim H.J."/>
            <person name="Triplett B.A."/>
        </authorList>
    </citation>
    <scope>NUCLEOTIDE SEQUENCE [LARGE SCALE GENOMIC DNA]</scope>
    <source>
        <strain evidence="3">Kingella_eburonensis</strain>
    </source>
</reference>
<feature type="transmembrane region" description="Helical" evidence="1">
    <location>
        <begin position="156"/>
        <end position="176"/>
    </location>
</feature>
<dbReference type="RefSeq" id="WP_095063471.1">
    <property type="nucleotide sequence ID" value="NZ_FXUV02000079.1"/>
</dbReference>
<proteinExistence type="predicted"/>
<name>A0A238HJF1_9NEIS</name>
<reference evidence="2" key="1">
    <citation type="submission" date="2017-05" db="EMBL/GenBank/DDBJ databases">
        <authorList>
            <person name="Song R."/>
            <person name="Chenine A.L."/>
            <person name="Ruprecht R.M."/>
        </authorList>
    </citation>
    <scope>NUCLEOTIDE SEQUENCE</scope>
    <source>
        <strain evidence="2">Kingella_eburonensis</strain>
    </source>
</reference>
<dbReference type="EMBL" id="FXUV02000079">
    <property type="protein sequence ID" value="SNB84048.1"/>
    <property type="molecule type" value="Genomic_DNA"/>
</dbReference>
<keyword evidence="4" id="KW-1185">Reference proteome</keyword>
<dbReference type="AlphaFoldDB" id="A0A238HJF1"/>
<keyword evidence="1" id="KW-1133">Transmembrane helix</keyword>
<keyword evidence="1" id="KW-0812">Transmembrane</keyword>
<evidence type="ECO:0000256" key="1">
    <source>
        <dbReference type="SAM" id="Phobius"/>
    </source>
</evidence>
<sequence>MKNHIIGLIVGILTTVAATFIISWINSGNIKYEYSFNNYDRLASILSINIENNSSQIEKDIHIIIPGFFLPTKEDQENIKMKSSFSNTSMMIIDKKIEITIPNLRQKGKGEIQLLFLGGAPFSDYSLDNELLVTSENTIATRKNYLFTDKNFDNTVFLLIMTILATFIVLLLIAFISDYLTPYESKKNSLVENLNNLMKNNKENKMVSFISIDDEHKQS</sequence>
<dbReference type="OrthoDB" id="9891260at2"/>
<dbReference type="Proteomes" id="UP000215450">
    <property type="component" value="Unassembled WGS sequence"/>
</dbReference>
<dbReference type="EMBL" id="FXUV01000075">
    <property type="protein sequence ID" value="SMQ13552.1"/>
    <property type="molecule type" value="Genomic_DNA"/>
</dbReference>